<comment type="caution">
    <text evidence="1">The sequence shown here is derived from an EMBL/GenBank/DDBJ whole genome shotgun (WGS) entry which is preliminary data.</text>
</comment>
<protein>
    <submittedName>
        <fullName evidence="1">Uncharacterized protein</fullName>
    </submittedName>
</protein>
<reference evidence="1 2" key="1">
    <citation type="submission" date="2018-02" db="EMBL/GenBank/DDBJ databases">
        <title>Draft genome of wild Prunus yedoensis var. nudiflora.</title>
        <authorList>
            <person name="Baek S."/>
            <person name="Kim J.-H."/>
            <person name="Choi K."/>
            <person name="Kim G.-B."/>
            <person name="Cho A."/>
            <person name="Jang H."/>
            <person name="Shin C.-H."/>
            <person name="Yu H.-J."/>
            <person name="Mun J.-H."/>
        </authorList>
    </citation>
    <scope>NUCLEOTIDE SEQUENCE [LARGE SCALE GENOMIC DNA]</scope>
    <source>
        <strain evidence="2">cv. Jeju island</strain>
        <tissue evidence="1">Leaf</tissue>
    </source>
</reference>
<evidence type="ECO:0000313" key="2">
    <source>
        <dbReference type="Proteomes" id="UP000250321"/>
    </source>
</evidence>
<evidence type="ECO:0000313" key="1">
    <source>
        <dbReference type="EMBL" id="PQQ09006.1"/>
    </source>
</evidence>
<accession>A0A315A4E6</accession>
<dbReference type="EMBL" id="PJQY01000653">
    <property type="protein sequence ID" value="PQQ09006.1"/>
    <property type="molecule type" value="Genomic_DNA"/>
</dbReference>
<gene>
    <name evidence="1" type="ORF">Pyn_14791</name>
</gene>
<organism evidence="1 2">
    <name type="scientific">Prunus yedoensis var. nudiflora</name>
    <dbReference type="NCBI Taxonomy" id="2094558"/>
    <lineage>
        <taxon>Eukaryota</taxon>
        <taxon>Viridiplantae</taxon>
        <taxon>Streptophyta</taxon>
        <taxon>Embryophyta</taxon>
        <taxon>Tracheophyta</taxon>
        <taxon>Spermatophyta</taxon>
        <taxon>Magnoliopsida</taxon>
        <taxon>eudicotyledons</taxon>
        <taxon>Gunneridae</taxon>
        <taxon>Pentapetalae</taxon>
        <taxon>rosids</taxon>
        <taxon>fabids</taxon>
        <taxon>Rosales</taxon>
        <taxon>Rosaceae</taxon>
        <taxon>Amygdaloideae</taxon>
        <taxon>Amygdaleae</taxon>
        <taxon>Prunus</taxon>
    </lineage>
</organism>
<name>A0A315A4E6_PRUYE</name>
<sequence>MKGDYDCYLAEFKIGTKRNDQSTLFDLILVRFSELDVSYDDLIGDAAIKFI</sequence>
<dbReference type="Proteomes" id="UP000250321">
    <property type="component" value="Unassembled WGS sequence"/>
</dbReference>
<proteinExistence type="predicted"/>
<dbReference type="AlphaFoldDB" id="A0A315A4E6"/>
<keyword evidence="2" id="KW-1185">Reference proteome</keyword>
<dbReference type="OrthoDB" id="10264655at2759"/>